<evidence type="ECO:0000256" key="1">
    <source>
        <dbReference type="ARBA" id="ARBA00004123"/>
    </source>
</evidence>
<reference evidence="24 25" key="1">
    <citation type="submission" date="2018-07" db="EMBL/GenBank/DDBJ databases">
        <title>A high quality draft genome assembly of the barn swallow (H. rustica rustica).</title>
        <authorList>
            <person name="Formenti G."/>
            <person name="Chiara M."/>
            <person name="Poveda L."/>
            <person name="Francoijs K.-J."/>
            <person name="Bonisoli-Alquati A."/>
            <person name="Canova L."/>
            <person name="Gianfranceschi L."/>
            <person name="Horner D.S."/>
            <person name="Saino N."/>
        </authorList>
    </citation>
    <scope>NUCLEOTIDE SEQUENCE [LARGE SCALE GENOMIC DNA]</scope>
    <source>
        <strain evidence="24">Chelidonia</strain>
        <tissue evidence="24">Blood</tissue>
    </source>
</reference>
<dbReference type="Pfam" id="PF12937">
    <property type="entry name" value="F-box-like"/>
    <property type="match status" value="1"/>
</dbReference>
<feature type="compositionally biased region" description="Gly residues" evidence="22">
    <location>
        <begin position="34"/>
        <end position="46"/>
    </location>
</feature>
<protein>
    <recommendedName>
        <fullName evidence="19">F-box DNA helicase 1</fullName>
        <ecNumber evidence="17">5.6.2.4</ecNumber>
    </recommendedName>
    <alternativeName>
        <fullName evidence="21">DNA 3'-5' helicase 1</fullName>
    </alternativeName>
    <alternativeName>
        <fullName evidence="20">F-box only protein 18</fullName>
    </alternativeName>
</protein>
<dbReference type="SUPFAM" id="SSF81383">
    <property type="entry name" value="F-box domain"/>
    <property type="match status" value="1"/>
</dbReference>
<feature type="domain" description="F-box" evidence="23">
    <location>
        <begin position="395"/>
        <end position="444"/>
    </location>
</feature>
<keyword evidence="15" id="KW-0539">Nucleus</keyword>
<dbReference type="Gene3D" id="1.20.1280.50">
    <property type="match status" value="1"/>
</dbReference>
<evidence type="ECO:0000256" key="10">
    <source>
        <dbReference type="ARBA" id="ARBA00022806"/>
    </source>
</evidence>
<evidence type="ECO:0000256" key="12">
    <source>
        <dbReference type="ARBA" id="ARBA00023125"/>
    </source>
</evidence>
<evidence type="ECO:0000256" key="15">
    <source>
        <dbReference type="ARBA" id="ARBA00023242"/>
    </source>
</evidence>
<evidence type="ECO:0000313" key="24">
    <source>
        <dbReference type="EMBL" id="RMB89983.1"/>
    </source>
</evidence>
<evidence type="ECO:0000313" key="25">
    <source>
        <dbReference type="Proteomes" id="UP000269221"/>
    </source>
</evidence>
<dbReference type="Proteomes" id="UP000269221">
    <property type="component" value="Unassembled WGS sequence"/>
</dbReference>
<keyword evidence="14" id="KW-0413">Isomerase</keyword>
<comment type="subcellular location">
    <subcellularLocation>
        <location evidence="2">Chromosome</location>
    </subcellularLocation>
    <subcellularLocation>
        <location evidence="1">Nucleus</location>
    </subcellularLocation>
</comment>
<keyword evidence="25" id="KW-1185">Reference proteome</keyword>
<dbReference type="STRING" id="333673.A0A3M0ISZ6"/>
<keyword evidence="6" id="KW-0547">Nucleotide-binding</keyword>
<evidence type="ECO:0000256" key="14">
    <source>
        <dbReference type="ARBA" id="ARBA00023235"/>
    </source>
</evidence>
<keyword evidence="8" id="KW-0833">Ubl conjugation pathway</keyword>
<dbReference type="GO" id="GO:0005634">
    <property type="term" value="C:nucleus"/>
    <property type="evidence" value="ECO:0007669"/>
    <property type="project" value="UniProtKB-SubCell"/>
</dbReference>
<keyword evidence="5" id="KW-0158">Chromosome</keyword>
<dbReference type="SMART" id="SM00256">
    <property type="entry name" value="FBOX"/>
    <property type="match status" value="1"/>
</dbReference>
<comment type="catalytic activity">
    <reaction evidence="18">
        <text>ATP + H2O = ADP + phosphate + H(+)</text>
        <dbReference type="Rhea" id="RHEA:13065"/>
        <dbReference type="ChEBI" id="CHEBI:15377"/>
        <dbReference type="ChEBI" id="CHEBI:15378"/>
        <dbReference type="ChEBI" id="CHEBI:30616"/>
        <dbReference type="ChEBI" id="CHEBI:43474"/>
        <dbReference type="ChEBI" id="CHEBI:456216"/>
        <dbReference type="EC" id="5.6.2.4"/>
    </reaction>
</comment>
<feature type="compositionally biased region" description="Polar residues" evidence="22">
    <location>
        <begin position="248"/>
        <end position="257"/>
    </location>
</feature>
<proteinExistence type="inferred from homology"/>
<evidence type="ECO:0000256" key="13">
    <source>
        <dbReference type="ARBA" id="ARBA00023204"/>
    </source>
</evidence>
<comment type="pathway">
    <text evidence="3">Protein modification; protein ubiquitination.</text>
</comment>
<evidence type="ECO:0000256" key="5">
    <source>
        <dbReference type="ARBA" id="ARBA00022454"/>
    </source>
</evidence>
<keyword evidence="13" id="KW-0234">DNA repair</keyword>
<evidence type="ECO:0000256" key="11">
    <source>
        <dbReference type="ARBA" id="ARBA00022840"/>
    </source>
</evidence>
<evidence type="ECO:0000256" key="18">
    <source>
        <dbReference type="ARBA" id="ARBA00048988"/>
    </source>
</evidence>
<dbReference type="FunFam" id="1.20.1280.50:FF:000011">
    <property type="entry name" value="F-box DNA helicase 1"/>
    <property type="match status" value="1"/>
</dbReference>
<dbReference type="PROSITE" id="PS50181">
    <property type="entry name" value="FBOX"/>
    <property type="match status" value="1"/>
</dbReference>
<comment type="similarity">
    <text evidence="4">Belongs to the helicase family. UvrD subfamily.</text>
</comment>
<evidence type="ECO:0000256" key="8">
    <source>
        <dbReference type="ARBA" id="ARBA00022786"/>
    </source>
</evidence>
<dbReference type="EC" id="5.6.2.4" evidence="17"/>
<evidence type="ECO:0000256" key="16">
    <source>
        <dbReference type="ARBA" id="ARBA00034617"/>
    </source>
</evidence>
<dbReference type="AlphaFoldDB" id="A0A3M0ISZ6"/>
<dbReference type="CDD" id="cd22095">
    <property type="entry name" value="F-box_FBXO18"/>
    <property type="match status" value="1"/>
</dbReference>
<keyword evidence="10" id="KW-0347">Helicase</keyword>
<dbReference type="GO" id="GO:0003677">
    <property type="term" value="F:DNA binding"/>
    <property type="evidence" value="ECO:0007669"/>
    <property type="project" value="UniProtKB-KW"/>
</dbReference>
<dbReference type="GO" id="GO:0005694">
    <property type="term" value="C:chromosome"/>
    <property type="evidence" value="ECO:0007669"/>
    <property type="project" value="UniProtKB-SubCell"/>
</dbReference>
<evidence type="ECO:0000256" key="7">
    <source>
        <dbReference type="ARBA" id="ARBA00022763"/>
    </source>
</evidence>
<keyword evidence="9" id="KW-0378">Hydrolase</keyword>
<dbReference type="GO" id="GO:0016787">
    <property type="term" value="F:hydrolase activity"/>
    <property type="evidence" value="ECO:0007669"/>
    <property type="project" value="UniProtKB-KW"/>
</dbReference>
<accession>A0A3M0ISZ6</accession>
<dbReference type="EMBL" id="QRBI01000263">
    <property type="protein sequence ID" value="RMB89983.1"/>
    <property type="molecule type" value="Genomic_DNA"/>
</dbReference>
<evidence type="ECO:0000256" key="2">
    <source>
        <dbReference type="ARBA" id="ARBA00004286"/>
    </source>
</evidence>
<keyword evidence="11" id="KW-0067">ATP-binding</keyword>
<evidence type="ECO:0000256" key="4">
    <source>
        <dbReference type="ARBA" id="ARBA00009922"/>
    </source>
</evidence>
<organism evidence="24 25">
    <name type="scientific">Hirundo rustica rustica</name>
    <dbReference type="NCBI Taxonomy" id="333673"/>
    <lineage>
        <taxon>Eukaryota</taxon>
        <taxon>Metazoa</taxon>
        <taxon>Chordata</taxon>
        <taxon>Craniata</taxon>
        <taxon>Vertebrata</taxon>
        <taxon>Euteleostomi</taxon>
        <taxon>Archelosauria</taxon>
        <taxon>Archosauria</taxon>
        <taxon>Dinosauria</taxon>
        <taxon>Saurischia</taxon>
        <taxon>Theropoda</taxon>
        <taxon>Coelurosauria</taxon>
        <taxon>Aves</taxon>
        <taxon>Neognathae</taxon>
        <taxon>Neoaves</taxon>
        <taxon>Telluraves</taxon>
        <taxon>Australaves</taxon>
        <taxon>Passeriformes</taxon>
        <taxon>Sylvioidea</taxon>
        <taxon>Hirundinidae</taxon>
        <taxon>Hirundo</taxon>
    </lineage>
</organism>
<dbReference type="InterPro" id="IPR036047">
    <property type="entry name" value="F-box-like_dom_sf"/>
</dbReference>
<dbReference type="OrthoDB" id="1470711at2759"/>
<feature type="region of interest" description="Disordered" evidence="22">
    <location>
        <begin position="303"/>
        <end position="357"/>
    </location>
</feature>
<dbReference type="GO" id="GO:0005524">
    <property type="term" value="F:ATP binding"/>
    <property type="evidence" value="ECO:0007669"/>
    <property type="project" value="UniProtKB-KW"/>
</dbReference>
<evidence type="ECO:0000256" key="21">
    <source>
        <dbReference type="ARBA" id="ARBA00079567"/>
    </source>
</evidence>
<feature type="region of interest" description="Disordered" evidence="22">
    <location>
        <begin position="237"/>
        <end position="272"/>
    </location>
</feature>
<evidence type="ECO:0000259" key="23">
    <source>
        <dbReference type="PROSITE" id="PS50181"/>
    </source>
</evidence>
<evidence type="ECO:0000256" key="19">
    <source>
        <dbReference type="ARBA" id="ARBA00071173"/>
    </source>
</evidence>
<evidence type="ECO:0000256" key="22">
    <source>
        <dbReference type="SAM" id="MobiDB-lite"/>
    </source>
</evidence>
<evidence type="ECO:0000256" key="17">
    <source>
        <dbReference type="ARBA" id="ARBA00034808"/>
    </source>
</evidence>
<evidence type="ECO:0000256" key="3">
    <source>
        <dbReference type="ARBA" id="ARBA00004906"/>
    </source>
</evidence>
<comment type="caution">
    <text evidence="24">The sequence shown here is derived from an EMBL/GenBank/DDBJ whole genome shotgun (WGS) entry which is preliminary data.</text>
</comment>
<evidence type="ECO:0000256" key="20">
    <source>
        <dbReference type="ARBA" id="ARBA00075040"/>
    </source>
</evidence>
<evidence type="ECO:0000256" key="9">
    <source>
        <dbReference type="ARBA" id="ARBA00022801"/>
    </source>
</evidence>
<keyword evidence="12" id="KW-0238">DNA-binding</keyword>
<dbReference type="InterPro" id="IPR001810">
    <property type="entry name" value="F-box_dom"/>
</dbReference>
<dbReference type="GO" id="GO:0043138">
    <property type="term" value="F:3'-5' DNA helicase activity"/>
    <property type="evidence" value="ECO:0007669"/>
    <property type="project" value="UniProtKB-EC"/>
</dbReference>
<sequence length="620" mass="69523">MRGSKRRHLTAPECEALARSAEGSAPLRRPLGLATGGGGGGGGGSRGLHPIHGTRRHPRGAARQRNILEFFAIQKRPEVGTAGMENCGIKEDPMDPVFPGSGDSFRSRAQSCGIRENPMDPVFPGPQESFRSRAQSCGIRENPMDPVFPGSQDSFRSRAQSCGITEEPLDLDPVFPGSQDSFRSRAQNCGIRQDPMDPIFPGESFRSTRNSGIRQDPMDPIYTEDSFWSRAQSCGIKEDPMDPIFPGSQDSFRSRAQSCGIKEDPMDPEQSSELWIKEEPLDLDPAFPGSQDSFRSRAQNCGIREDPVDPLRSPSSNPSPFPRSLPAPRAHSRKRPLPSAAASGIPNLQRDPWEEPEQKIPELSGIKQEMEEPEVEPLPDSHFGLLGTRNWDVPQGSLADLPTEILRNIFAFLPVLDLYQSLSLVCRCWREIIQDPLFIPWKKLYHRYLKREERALQRVEQILQEFSITKERRECVLGLVRLVSRTPTDPRVDPDAVLQVLGSHPLFPKARFCVLEKFPDLMSKPGPEKMWATLAVMVLFSDGVGDIWLLLERLRSPRSQLGALEVTEALHCMATLLFAMRDRRIPISNRIHYNIFYCLYLMENASGIVQPLEEGRVDSR</sequence>
<gene>
    <name evidence="24" type="ORF">DUI87_33595</name>
</gene>
<dbReference type="GO" id="GO:0031297">
    <property type="term" value="P:replication fork processing"/>
    <property type="evidence" value="ECO:0007669"/>
    <property type="project" value="UniProtKB-ARBA"/>
</dbReference>
<dbReference type="GO" id="GO:0006281">
    <property type="term" value="P:DNA repair"/>
    <property type="evidence" value="ECO:0007669"/>
    <property type="project" value="UniProtKB-KW"/>
</dbReference>
<feature type="region of interest" description="Disordered" evidence="22">
    <location>
        <begin position="1"/>
        <end position="60"/>
    </location>
</feature>
<evidence type="ECO:0000256" key="6">
    <source>
        <dbReference type="ARBA" id="ARBA00022741"/>
    </source>
</evidence>
<name>A0A3M0ISZ6_HIRRU</name>
<comment type="catalytic activity">
    <reaction evidence="16">
        <text>Couples ATP hydrolysis with the unwinding of duplex DNA by translocating in the 3'-5' direction.</text>
        <dbReference type="EC" id="5.6.2.4"/>
    </reaction>
</comment>
<keyword evidence="7" id="KW-0227">DNA damage</keyword>